<name>A0A222YYE0_9CAUD</name>
<evidence type="ECO:0000313" key="1">
    <source>
        <dbReference type="EMBL" id="ASR77279.1"/>
    </source>
</evidence>
<reference evidence="1 3" key="1">
    <citation type="submission" date="2017-06" db="EMBL/GenBank/DDBJ databases">
        <authorList>
            <person name="Meridew S.N."/>
            <person name="Morgan R.E."/>
            <person name="Moussa A.T."/>
            <person name="Shahid S.H."/>
            <person name="Bhuiyan S."/>
            <person name="Nayek S."/>
            <person name="Suri N."/>
            <person name="Kim T."/>
            <person name="Layton S.R."/>
            <person name="Hughes L.E."/>
            <person name="Garlena R.A."/>
            <person name="Russell D.A."/>
            <person name="Pope W.H."/>
            <person name="Jacobs-Sera D."/>
            <person name="Hendrix R.W."/>
            <person name="Hatfull G.F."/>
        </authorList>
    </citation>
    <scope>NUCLEOTIDE SEQUENCE [LARGE SCALE GENOMIC DNA]</scope>
</reference>
<dbReference type="EMBL" id="MF347636">
    <property type="protein sequence ID" value="ASR77279.1"/>
    <property type="molecule type" value="Genomic_DNA"/>
</dbReference>
<proteinExistence type="predicted"/>
<organism evidence="1 3">
    <name type="scientific">Streptomyces phage NootNoot</name>
    <dbReference type="NCBI Taxonomy" id="2023992"/>
    <lineage>
        <taxon>Viruses</taxon>
        <taxon>Duplodnaviria</taxon>
        <taxon>Heunggongvirae</taxon>
        <taxon>Uroviricota</taxon>
        <taxon>Caudoviricetes</taxon>
        <taxon>Stanwilliamsviridae</taxon>
        <taxon>Boydwoodruffvirinae</taxon>
        <taxon>Samistivirus</taxon>
        <taxon>Samistivirus nootnoot</taxon>
    </lineage>
</organism>
<gene>
    <name evidence="2" type="ORF">SEA_NOOTNOOT_254</name>
    <name evidence="1" type="ORF">SEA_NOOTNOOT_9</name>
</gene>
<sequence>MQLVLDTIARSFANTPLKASTRQTLVNEAIAHLDSEQAQRFLDIAFEQGEFAPSDSE</sequence>
<keyword evidence="3" id="KW-1185">Reference proteome</keyword>
<evidence type="ECO:0000313" key="2">
    <source>
        <dbReference type="EMBL" id="ASR77476.1"/>
    </source>
</evidence>
<dbReference type="Proteomes" id="UP000225626">
    <property type="component" value="Segment"/>
</dbReference>
<accession>A0A222YYE0</accession>
<dbReference type="EMBL" id="MF347636">
    <property type="protein sequence ID" value="ASR77476.1"/>
    <property type="molecule type" value="Genomic_DNA"/>
</dbReference>
<evidence type="ECO:0000313" key="3">
    <source>
        <dbReference type="Proteomes" id="UP000225626"/>
    </source>
</evidence>
<protein>
    <submittedName>
        <fullName evidence="1">Uncharacterized protein</fullName>
    </submittedName>
</protein>